<feature type="region of interest" description="Disordered" evidence="2">
    <location>
        <begin position="443"/>
        <end position="490"/>
    </location>
</feature>
<dbReference type="CDD" id="cd09631">
    <property type="entry name" value="DOMON_DOH"/>
    <property type="match status" value="1"/>
</dbReference>
<evidence type="ECO:0000256" key="1">
    <source>
        <dbReference type="ARBA" id="ARBA00022737"/>
    </source>
</evidence>
<feature type="compositionally biased region" description="Acidic residues" evidence="2">
    <location>
        <begin position="1298"/>
        <end position="1308"/>
    </location>
</feature>
<gene>
    <name evidence="5" type="primary">106086746</name>
</gene>
<keyword evidence="6" id="KW-1185">Reference proteome</keyword>
<feature type="domain" description="DM13" evidence="4">
    <location>
        <begin position="145"/>
        <end position="257"/>
    </location>
</feature>
<dbReference type="InterPro" id="IPR045266">
    <property type="entry name" value="DOH_DOMON"/>
</dbReference>
<dbReference type="Pfam" id="PF10517">
    <property type="entry name" value="DM13"/>
    <property type="match status" value="2"/>
</dbReference>
<feature type="compositionally biased region" description="Acidic residues" evidence="2">
    <location>
        <begin position="461"/>
        <end position="474"/>
    </location>
</feature>
<dbReference type="Proteomes" id="UP000095300">
    <property type="component" value="Unassembled WGS sequence"/>
</dbReference>
<feature type="compositionally biased region" description="Basic and acidic residues" evidence="2">
    <location>
        <begin position="1366"/>
        <end position="1387"/>
    </location>
</feature>
<sequence>MLHPLITPKMLYAFGLICLSLFSYTSASFPYFGTKIGALKRLHHGVSGDVYAVDSRTLFVKKFNYDGEAPAAYFYVGSTGKPSAVGGTRLRDERGGTASLTKRYRNKDITLTLPEGLTLKDIKWFSVWCDEFAVNFGDVTIPNNLDFPRPQKLNGLAGVHGVKSDPIVVVDAQTLLVPNFSYDGEAPDAKFWVGQGDRPSPNGLRIPDENGKELPLRRYDHKTIVLTLPDDLTIFDIGHFGVWCEAFTVDFGNIRIPKPLNVPPSLKMLGISPQSKLNCEVLYDDLAFEVRWAMAGDSIVVQLVSKLEDNHYMAFGISPNKDRSVMIGSDVVVSWVEKDTGKGYAIDYYLSDKSQCSGKRGSCPDVNIQENTNSVRLLNAAMVNGYSIVTYQRSLNATDRLDLPISRNGFEAIVWGIGPLNERNETSFHTHFNKNNHFIDFGRQPTWNCPTPEGSKPGGEGNDEDNDDDDEEEGYPPAAKPTGNTGIPEEEFYDNNRAQALQSPNRRVENNLQLGQRRPVPTPKPVANDGAWEIPPIQCYEPEDGVFYAQMGPTGGKHGYSAITGHVGWGISWFINGLLIPEIHVVRGKTYTFVVEGGNNPEIPAKYHPFYITDDPVGGYEHKREEEKKNIRIFAGVHRSRSGQVIPTGVGRLCNWTPDADGPPADDYQSFGAYQRTLTLKCDPGEPGVITWKPDRNTPDTVYYHCFTHRYLGWKIHVHDTCDDARYAASEKHAVRVPAPVRGDDELEAEESIRHETKVSLNDNFLFKHQSDLIKNHNMNGTPPKLTFEITKSSEITKLISDGIRAAEALEDSILRQNSGSASAPSYNNALGPPHQQPAISTAQPETLHGETNLHALLNSLHPQSQSSSLAPPPTSSPPSSSSSSISKRPLAPALLASPSHIQHTPHLHMPHYIAAAAVATHNVSGNLPLTGPQKTIGLSEFLRPPFNAPLFHPVKLPGQRPFPGPLKKVHSSKPILPQHLPRHPPGGGGLGNGPLPQPSVIVNHYRKPMPSILRPFFKDTHLPLQPLAASVLLLGQPTELNNHRKTESHLHSHSKKPIIPVPYADLTPQSSLQKQVLNQIHGEKLKTPNQQHIIPPHVLATEKVNPYEKPLSTLATVTPTSGPSVGGGVFKNPFDVHEIENEPSPADIAAMKPAINEGFKPDTVVVESGFKPILRLDGPMPPPEVVEQMANRREDPGLEIDEAMESDTLFLTAHVQQTQTQNFEPMFIPSPPDSTNASIIIRKSSGVQSHSAHNSGISAAAKDPMYSQPISSMLKSASMPEAAELRNATLQDILNEASDEQEVEEPEREPIDNKIEDKPKPTHHKLMATPVLEENMEMEEKISPEYLKGIKQSQQSEELEEEDIEQHNEEQQQAHFLKYSEKEDILKIIPQDTTKSDMKSSSPSITTSTLKPLPNKLKKYDNQQLDDIEMDDGEDMEEEISDLFDMEQEEHYSSEPEAQAAERIETYYLPPDNRQIPSASDAASGSGTVIAYDGKSVMDSSLVLPPKLDSEIEDEDQNRSSARFFGRNTQSISKLEQLIRSTPQFVPFRGEIPPLNPDSVPAVSVQPITSASGSRPSSTKLQIIHNKS</sequence>
<feature type="domain" description="DM13" evidence="4">
    <location>
        <begin position="33"/>
        <end position="142"/>
    </location>
</feature>
<dbReference type="SMART" id="SM00686">
    <property type="entry name" value="DM13"/>
    <property type="match status" value="2"/>
</dbReference>
<proteinExistence type="predicted"/>
<evidence type="ECO:0000313" key="6">
    <source>
        <dbReference type="Proteomes" id="UP000095300"/>
    </source>
</evidence>
<dbReference type="InterPro" id="IPR005018">
    <property type="entry name" value="DOMON_domain"/>
</dbReference>
<dbReference type="EnsemblMetazoa" id="SCAU014144-RA">
    <property type="protein sequence ID" value="SCAU014144-PA"/>
    <property type="gene ID" value="SCAU014144"/>
</dbReference>
<dbReference type="PANTHER" id="PTHR24036:SF13">
    <property type="entry name" value="PROTEIN SKELETOR, ISOFORMS D_E"/>
    <property type="match status" value="1"/>
</dbReference>
<dbReference type="OrthoDB" id="2448405at2759"/>
<dbReference type="InterPro" id="IPR019545">
    <property type="entry name" value="DM13_domain"/>
</dbReference>
<dbReference type="PROSITE" id="PS51549">
    <property type="entry name" value="DM13"/>
    <property type="match status" value="2"/>
</dbReference>
<feature type="region of interest" description="Disordered" evidence="2">
    <location>
        <begin position="819"/>
        <end position="841"/>
    </location>
</feature>
<dbReference type="PROSITE" id="PS50836">
    <property type="entry name" value="DOMON"/>
    <property type="match status" value="1"/>
</dbReference>
<feature type="compositionally biased region" description="Polar residues" evidence="2">
    <location>
        <begin position="1400"/>
        <end position="1411"/>
    </location>
</feature>
<feature type="compositionally biased region" description="Basic and acidic residues" evidence="2">
    <location>
        <begin position="1309"/>
        <end position="1321"/>
    </location>
</feature>
<feature type="region of interest" description="Disordered" evidence="2">
    <location>
        <begin position="1298"/>
        <end position="1323"/>
    </location>
</feature>
<evidence type="ECO:0000256" key="2">
    <source>
        <dbReference type="SAM" id="MobiDB-lite"/>
    </source>
</evidence>
<dbReference type="InterPro" id="IPR052126">
    <property type="entry name" value="Spindle_Org/Thrombomodulin"/>
</dbReference>
<protein>
    <recommendedName>
        <fullName evidence="7">Protein Skeletor</fullName>
    </recommendedName>
</protein>
<evidence type="ECO:0000259" key="3">
    <source>
        <dbReference type="PROSITE" id="PS50836"/>
    </source>
</evidence>
<feature type="compositionally biased region" description="Polar residues" evidence="2">
    <location>
        <begin position="1567"/>
        <end position="1582"/>
    </location>
</feature>
<feature type="domain" description="DOMON" evidence="3">
    <location>
        <begin position="286"/>
        <end position="418"/>
    </location>
</feature>
<dbReference type="Pfam" id="PF03351">
    <property type="entry name" value="DOMON"/>
    <property type="match status" value="1"/>
</dbReference>
<evidence type="ECO:0000313" key="5">
    <source>
        <dbReference type="EnsemblMetazoa" id="SCAU014144-PA"/>
    </source>
</evidence>
<feature type="region of interest" description="Disordered" evidence="2">
    <location>
        <begin position="863"/>
        <end position="889"/>
    </location>
</feature>
<feature type="region of interest" description="Disordered" evidence="2">
    <location>
        <begin position="1550"/>
        <end position="1589"/>
    </location>
</feature>
<keyword evidence="1" id="KW-0677">Repeat</keyword>
<dbReference type="Pfam" id="PF25489">
    <property type="entry name" value="At5g54830"/>
    <property type="match status" value="1"/>
</dbReference>
<organism evidence="5 6">
    <name type="scientific">Stomoxys calcitrans</name>
    <name type="common">Stable fly</name>
    <name type="synonym">Conops calcitrans</name>
    <dbReference type="NCBI Taxonomy" id="35570"/>
    <lineage>
        <taxon>Eukaryota</taxon>
        <taxon>Metazoa</taxon>
        <taxon>Ecdysozoa</taxon>
        <taxon>Arthropoda</taxon>
        <taxon>Hexapoda</taxon>
        <taxon>Insecta</taxon>
        <taxon>Pterygota</taxon>
        <taxon>Neoptera</taxon>
        <taxon>Endopterygota</taxon>
        <taxon>Diptera</taxon>
        <taxon>Brachycera</taxon>
        <taxon>Muscomorpha</taxon>
        <taxon>Muscoidea</taxon>
        <taxon>Muscidae</taxon>
        <taxon>Stomoxys</taxon>
    </lineage>
</organism>
<dbReference type="PANTHER" id="PTHR24036">
    <property type="entry name" value="SKELETOR-RELATED"/>
    <property type="match status" value="1"/>
</dbReference>
<name>A0A1I8Q5Q4_STOCA</name>
<dbReference type="InterPro" id="IPR057443">
    <property type="entry name" value="At5g54830-like"/>
</dbReference>
<dbReference type="VEuPathDB" id="VectorBase:SCAU014144"/>
<accession>A0A1I8Q5Q4</accession>
<evidence type="ECO:0008006" key="7">
    <source>
        <dbReference type="Google" id="ProtNLM"/>
    </source>
</evidence>
<feature type="region of interest" description="Disordered" evidence="2">
    <location>
        <begin position="1352"/>
        <end position="1422"/>
    </location>
</feature>
<reference evidence="5" key="1">
    <citation type="submission" date="2020-05" db="UniProtKB">
        <authorList>
            <consortium name="EnsemblMetazoa"/>
        </authorList>
    </citation>
    <scope>IDENTIFICATION</scope>
    <source>
        <strain evidence="5">USDA</strain>
    </source>
</reference>
<feature type="compositionally biased region" description="Polar residues" evidence="2">
    <location>
        <begin position="819"/>
        <end position="829"/>
    </location>
</feature>
<evidence type="ECO:0000259" key="4">
    <source>
        <dbReference type="PROSITE" id="PS51549"/>
    </source>
</evidence>
<dbReference type="SMART" id="SM00664">
    <property type="entry name" value="DoH"/>
    <property type="match status" value="1"/>
</dbReference>
<feature type="compositionally biased region" description="Low complexity" evidence="2">
    <location>
        <begin position="878"/>
        <end position="889"/>
    </location>
</feature>